<dbReference type="Gene3D" id="2.20.25.530">
    <property type="match status" value="1"/>
</dbReference>
<feature type="domain" description="Ribonuclease H2 subunit B wHTH" evidence="9">
    <location>
        <begin position="119"/>
        <end position="219"/>
    </location>
</feature>
<evidence type="ECO:0000256" key="1">
    <source>
        <dbReference type="ARBA" id="ARBA00004123"/>
    </source>
</evidence>
<gene>
    <name evidence="11" type="ORF">GBAR_LOCUS1464</name>
</gene>
<accession>A0AA35VVN3</accession>
<dbReference type="Proteomes" id="UP001174909">
    <property type="component" value="Unassembled WGS sequence"/>
</dbReference>
<dbReference type="PANTHER" id="PTHR13383">
    <property type="entry name" value="RIBONUCLEASE H2 SUBUNIT B"/>
    <property type="match status" value="1"/>
</dbReference>
<dbReference type="GO" id="GO:0005654">
    <property type="term" value="C:nucleoplasm"/>
    <property type="evidence" value="ECO:0007669"/>
    <property type="project" value="TreeGrafter"/>
</dbReference>
<evidence type="ECO:0000259" key="10">
    <source>
        <dbReference type="Pfam" id="PF17745"/>
    </source>
</evidence>
<dbReference type="InterPro" id="IPR041195">
    <property type="entry name" value="Rnh202_N"/>
</dbReference>
<dbReference type="AlphaFoldDB" id="A0AA35VVN3"/>
<feature type="region of interest" description="Disordered" evidence="8">
    <location>
        <begin position="1"/>
        <end position="35"/>
    </location>
</feature>
<comment type="caution">
    <text evidence="11">The sequence shown here is derived from an EMBL/GenBank/DDBJ whole genome shotgun (WGS) entry which is preliminary data.</text>
</comment>
<dbReference type="InterPro" id="IPR019024">
    <property type="entry name" value="RNase_H2_suB_wHTH"/>
</dbReference>
<evidence type="ECO:0000256" key="4">
    <source>
        <dbReference type="ARBA" id="ARBA00019062"/>
    </source>
</evidence>
<evidence type="ECO:0000256" key="6">
    <source>
        <dbReference type="ARBA" id="ARBA00024778"/>
    </source>
</evidence>
<protein>
    <recommendedName>
        <fullName evidence="4">Ribonuclease H2 subunit B</fullName>
    </recommendedName>
    <alternativeName>
        <fullName evidence="7">Ribonuclease HI subunit B</fullName>
    </alternativeName>
</protein>
<proteinExistence type="inferred from homology"/>
<dbReference type="InterPro" id="IPR040456">
    <property type="entry name" value="RNase_H2_suB"/>
</dbReference>
<evidence type="ECO:0000256" key="7">
    <source>
        <dbReference type="ARBA" id="ARBA00033464"/>
    </source>
</evidence>
<evidence type="ECO:0000259" key="9">
    <source>
        <dbReference type="Pfam" id="PF09468"/>
    </source>
</evidence>
<dbReference type="Pfam" id="PF17745">
    <property type="entry name" value="Ydr279_N"/>
    <property type="match status" value="1"/>
</dbReference>
<evidence type="ECO:0000256" key="5">
    <source>
        <dbReference type="ARBA" id="ARBA00023242"/>
    </source>
</evidence>
<dbReference type="GO" id="GO:0032299">
    <property type="term" value="C:ribonuclease H2 complex"/>
    <property type="evidence" value="ECO:0007669"/>
    <property type="project" value="InterPro"/>
</dbReference>
<organism evidence="11 12">
    <name type="scientific">Geodia barretti</name>
    <name type="common">Barrett's horny sponge</name>
    <dbReference type="NCBI Taxonomy" id="519541"/>
    <lineage>
        <taxon>Eukaryota</taxon>
        <taxon>Metazoa</taxon>
        <taxon>Porifera</taxon>
        <taxon>Demospongiae</taxon>
        <taxon>Heteroscleromorpha</taxon>
        <taxon>Tetractinellida</taxon>
        <taxon>Astrophorina</taxon>
        <taxon>Geodiidae</taxon>
        <taxon>Geodia</taxon>
    </lineage>
</organism>
<feature type="compositionally biased region" description="Low complexity" evidence="8">
    <location>
        <begin position="1"/>
        <end position="19"/>
    </location>
</feature>
<evidence type="ECO:0000256" key="3">
    <source>
        <dbReference type="ARBA" id="ARBA00011277"/>
    </source>
</evidence>
<sequence>MKRSTRASSRSLSSEGDSSSVEKKTTYQKKKGKKLPPLCEPTQWVAILPEGAKNSRGGYTFIPLVDPKTGSERQYVISEEKHQIYEAQKCSDEPRSWLIGDTVQTDGSLLISNPMDPLFLALPYLTKAAKAGKFTTLEAILDDPTRGNSSLLEQYVSSEQWRHICDVKELPGEVFVYRYSQPKTINWLRKKVEALSAELQSQNVHVGSGSVSATLVKSLKNNSASKGERNLNCCILYKITVLLS</sequence>
<dbReference type="Gene3D" id="1.10.20.120">
    <property type="match status" value="1"/>
</dbReference>
<comment type="similarity">
    <text evidence="2">Belongs to the RNase H2 subunit B family.</text>
</comment>
<comment type="function">
    <text evidence="6">Non catalytic subunit of RNase H2, an endonuclease that specifically degrades the RNA of RNA:DNA hybrids. Participates in DNA replication, possibly by mediating the removal of lagging-strand Okazaki fragment RNA primers during DNA replication. Mediates the excision of single ribonucleotides from DNA:RNA duplexes.</text>
</comment>
<dbReference type="CDD" id="cd09270">
    <property type="entry name" value="RNase_H2-B"/>
    <property type="match status" value="1"/>
</dbReference>
<name>A0AA35VVN3_GEOBA</name>
<reference evidence="11" key="1">
    <citation type="submission" date="2023-03" db="EMBL/GenBank/DDBJ databases">
        <authorList>
            <person name="Steffen K."/>
            <person name="Cardenas P."/>
        </authorList>
    </citation>
    <scope>NUCLEOTIDE SEQUENCE</scope>
</reference>
<keyword evidence="12" id="KW-1185">Reference proteome</keyword>
<keyword evidence="5" id="KW-0539">Nucleus</keyword>
<dbReference type="EMBL" id="CASHTH010000212">
    <property type="protein sequence ID" value="CAI7994496.1"/>
    <property type="molecule type" value="Genomic_DNA"/>
</dbReference>
<evidence type="ECO:0000256" key="8">
    <source>
        <dbReference type="SAM" id="MobiDB-lite"/>
    </source>
</evidence>
<dbReference type="PANTHER" id="PTHR13383:SF11">
    <property type="entry name" value="RIBONUCLEASE H2 SUBUNIT B"/>
    <property type="match status" value="1"/>
</dbReference>
<comment type="subcellular location">
    <subcellularLocation>
        <location evidence="1">Nucleus</location>
    </subcellularLocation>
</comment>
<evidence type="ECO:0000313" key="11">
    <source>
        <dbReference type="EMBL" id="CAI7994496.1"/>
    </source>
</evidence>
<feature type="domain" description="Rnh202 triple barrel" evidence="10">
    <location>
        <begin position="47"/>
        <end position="116"/>
    </location>
</feature>
<dbReference type="Pfam" id="PF09468">
    <property type="entry name" value="RNase_H2-Ydr279"/>
    <property type="match status" value="1"/>
</dbReference>
<evidence type="ECO:0000313" key="12">
    <source>
        <dbReference type="Proteomes" id="UP001174909"/>
    </source>
</evidence>
<evidence type="ECO:0000256" key="2">
    <source>
        <dbReference type="ARBA" id="ARBA00009823"/>
    </source>
</evidence>
<dbReference type="GO" id="GO:0006401">
    <property type="term" value="P:RNA catabolic process"/>
    <property type="evidence" value="ECO:0007669"/>
    <property type="project" value="TreeGrafter"/>
</dbReference>
<comment type="subunit">
    <text evidence="3">The RNase H2 complex is a heterotrimer composed of the catalytic subunit RNASEH2A and the non-catalytic subunits RNASEH2B and RNASEH2C.</text>
</comment>